<gene>
    <name evidence="4" type="ORF">FIBSPDRAFT_1039897</name>
</gene>
<evidence type="ECO:0000313" key="5">
    <source>
        <dbReference type="Proteomes" id="UP000076532"/>
    </source>
</evidence>
<keyword evidence="1" id="KW-1133">Transmembrane helix</keyword>
<comment type="pathway">
    <text evidence="1">Glycolipid biosynthesis; glycosylphosphatidylinositol-anchor biosynthesis.</text>
</comment>
<feature type="transmembrane region" description="Helical" evidence="1">
    <location>
        <begin position="82"/>
        <end position="101"/>
    </location>
</feature>
<dbReference type="STRING" id="436010.A0A166R4Y8"/>
<organism evidence="4 5">
    <name type="scientific">Athelia psychrophila</name>
    <dbReference type="NCBI Taxonomy" id="1759441"/>
    <lineage>
        <taxon>Eukaryota</taxon>
        <taxon>Fungi</taxon>
        <taxon>Dikarya</taxon>
        <taxon>Basidiomycota</taxon>
        <taxon>Agaricomycotina</taxon>
        <taxon>Agaricomycetes</taxon>
        <taxon>Agaricomycetidae</taxon>
        <taxon>Atheliales</taxon>
        <taxon>Atheliaceae</taxon>
        <taxon>Athelia</taxon>
    </lineage>
</organism>
<protein>
    <recommendedName>
        <fullName evidence="1">GPI ethanolamine phosphate transferase 1</fullName>
        <ecNumber evidence="1">2.-.-.-</ecNumber>
    </recommendedName>
</protein>
<dbReference type="Proteomes" id="UP000076532">
    <property type="component" value="Unassembled WGS sequence"/>
</dbReference>
<feature type="domain" description="GPI ethanolamine phosphate transferase 1 C-terminal" evidence="3">
    <location>
        <begin position="81"/>
        <end position="299"/>
    </location>
</feature>
<evidence type="ECO:0000313" key="4">
    <source>
        <dbReference type="EMBL" id="KZP27905.1"/>
    </source>
</evidence>
<comment type="similarity">
    <text evidence="1">Belongs to the PIGG/PIGN/PIGO family. PIGN subfamily.</text>
</comment>
<evidence type="ECO:0000256" key="2">
    <source>
        <dbReference type="SAM" id="MobiDB-lite"/>
    </source>
</evidence>
<evidence type="ECO:0000256" key="1">
    <source>
        <dbReference type="RuleBase" id="RU367138"/>
    </source>
</evidence>
<proteinExistence type="inferred from homology"/>
<keyword evidence="1" id="KW-0812">Transmembrane</keyword>
<reference evidence="4 5" key="1">
    <citation type="journal article" date="2016" name="Mol. Biol. Evol.">
        <title>Comparative Genomics of Early-Diverging Mushroom-Forming Fungi Provides Insights into the Origins of Lignocellulose Decay Capabilities.</title>
        <authorList>
            <person name="Nagy L.G."/>
            <person name="Riley R."/>
            <person name="Tritt A."/>
            <person name="Adam C."/>
            <person name="Daum C."/>
            <person name="Floudas D."/>
            <person name="Sun H."/>
            <person name="Yadav J.S."/>
            <person name="Pangilinan J."/>
            <person name="Larsson K.H."/>
            <person name="Matsuura K."/>
            <person name="Barry K."/>
            <person name="Labutti K."/>
            <person name="Kuo R."/>
            <person name="Ohm R.A."/>
            <person name="Bhattacharya S.S."/>
            <person name="Shirouzu T."/>
            <person name="Yoshinaga Y."/>
            <person name="Martin F.M."/>
            <person name="Grigoriev I.V."/>
            <person name="Hibbett D.S."/>
        </authorList>
    </citation>
    <scope>NUCLEOTIDE SEQUENCE [LARGE SCALE GENOMIC DNA]</scope>
    <source>
        <strain evidence="4 5">CBS 109695</strain>
    </source>
</reference>
<dbReference type="PANTHER" id="PTHR12250">
    <property type="entry name" value="PHOSPHATIDYLINOSITOL GLYCAN, CLASS N"/>
    <property type="match status" value="1"/>
</dbReference>
<keyword evidence="1" id="KW-0472">Membrane</keyword>
<feature type="region of interest" description="Disordered" evidence="2">
    <location>
        <begin position="1"/>
        <end position="22"/>
    </location>
</feature>
<dbReference type="GO" id="GO:0005789">
    <property type="term" value="C:endoplasmic reticulum membrane"/>
    <property type="evidence" value="ECO:0007669"/>
    <property type="project" value="UniProtKB-SubCell"/>
</dbReference>
<keyword evidence="5" id="KW-1185">Reference proteome</keyword>
<accession>A0A166R4Y8</accession>
<feature type="transmembrane region" description="Helical" evidence="1">
    <location>
        <begin position="107"/>
        <end position="126"/>
    </location>
</feature>
<dbReference type="InterPro" id="IPR007070">
    <property type="entry name" value="GPI_EtnP_transferase_1"/>
</dbReference>
<dbReference type="UniPathway" id="UPA00196"/>
<feature type="transmembrane region" description="Helical" evidence="1">
    <location>
        <begin position="199"/>
        <end position="220"/>
    </location>
</feature>
<dbReference type="GO" id="GO:0006506">
    <property type="term" value="P:GPI anchor biosynthetic process"/>
    <property type="evidence" value="ECO:0007669"/>
    <property type="project" value="UniProtKB-UniPathway"/>
</dbReference>
<feature type="transmembrane region" description="Helical" evidence="1">
    <location>
        <begin position="307"/>
        <end position="331"/>
    </location>
</feature>
<dbReference type="PANTHER" id="PTHR12250:SF0">
    <property type="entry name" value="GPI ETHANOLAMINE PHOSPHATE TRANSFERASE 1"/>
    <property type="match status" value="1"/>
</dbReference>
<comment type="function">
    <text evidence="1">Ethanolamine phosphate transferase involved in glycosylphosphatidylinositol-anchor biosynthesis. Transfers ethanolamine phosphate to the first alpha-1,4-linked mannose of the glycosylphosphatidylinositol precursor of GPI-anchor.</text>
</comment>
<comment type="subcellular location">
    <subcellularLocation>
        <location evidence="1">Endoplasmic reticulum membrane</location>
        <topology evidence="1">Multi-pass membrane protein</topology>
    </subcellularLocation>
</comment>
<sequence length="343" mass="37898">MSEPAAKSAAVDDERTPQEIKQDKELADRLSALIEDANERVIPLCKQIRKHIENMKARPDEDKNEDELIKAVRPLIEEVEKLLFIAIAMGISASSVTSLQAKQGLPIVNQVSGWAVLVLASLFPFTKAAKHNSPSSRIVSLFLGFGVCFVILSISVEGHFYASLTATLALWVEVEAMVRPSSEGQSKEPTAYTFQVDDLRIAMFFLFFVQIAFFGTGNVASISSFYLEPVYRLVPIFDPFLMGSLLIFKIIAPYVILSVFFSALNSRLRLPPFSLFLVALTLTDVMTITFFLNVTDTGSWLEIGQSITFFCIASLLLVWSAGICVIGEYLMADTFAAPKAKVN</sequence>
<keyword evidence="1" id="KW-0337">GPI-anchor biosynthesis</keyword>
<dbReference type="Pfam" id="PF04987">
    <property type="entry name" value="PigN"/>
    <property type="match status" value="1"/>
</dbReference>
<dbReference type="InterPro" id="IPR017852">
    <property type="entry name" value="GPI_EtnP_transferase_1_C"/>
</dbReference>
<keyword evidence="1" id="KW-0256">Endoplasmic reticulum</keyword>
<dbReference type="EMBL" id="KV417506">
    <property type="protein sequence ID" value="KZP27905.1"/>
    <property type="molecule type" value="Genomic_DNA"/>
</dbReference>
<dbReference type="AlphaFoldDB" id="A0A166R4Y8"/>
<dbReference type="GO" id="GO:0051377">
    <property type="term" value="F:mannose-ethanolamine phosphotransferase activity"/>
    <property type="evidence" value="ECO:0007669"/>
    <property type="project" value="UniProtKB-UniRule"/>
</dbReference>
<feature type="compositionally biased region" description="Basic and acidic residues" evidence="2">
    <location>
        <begin position="10"/>
        <end position="22"/>
    </location>
</feature>
<feature type="transmembrane region" description="Helical" evidence="1">
    <location>
        <begin position="138"/>
        <end position="154"/>
    </location>
</feature>
<feature type="transmembrane region" description="Helical" evidence="1">
    <location>
        <begin position="273"/>
        <end position="295"/>
    </location>
</feature>
<comment type="caution">
    <text evidence="1">Lacks conserved residue(s) required for the propagation of feature annotation.</text>
</comment>
<evidence type="ECO:0000259" key="3">
    <source>
        <dbReference type="Pfam" id="PF04987"/>
    </source>
</evidence>
<dbReference type="EC" id="2.-.-.-" evidence="1"/>
<name>A0A166R4Y8_9AGAM</name>
<dbReference type="OrthoDB" id="3239827at2759"/>
<feature type="transmembrane region" description="Helical" evidence="1">
    <location>
        <begin position="240"/>
        <end position="261"/>
    </location>
</feature>
<keyword evidence="1" id="KW-0808">Transferase</keyword>